<dbReference type="AlphaFoldDB" id="A0A914VC73"/>
<dbReference type="InterPro" id="IPR008139">
    <property type="entry name" value="SaposinB_dom"/>
</dbReference>
<dbReference type="GO" id="GO:0005764">
    <property type="term" value="C:lysosome"/>
    <property type="evidence" value="ECO:0007669"/>
    <property type="project" value="TreeGrafter"/>
</dbReference>
<dbReference type="PANTHER" id="PTHR10340:SF54">
    <property type="entry name" value="SPHINGOMYELIN PHOSPHODIESTERASE 2"/>
    <property type="match status" value="1"/>
</dbReference>
<evidence type="ECO:0000256" key="9">
    <source>
        <dbReference type="ARBA" id="ARBA00023180"/>
    </source>
</evidence>
<feature type="disulfide bond" evidence="14">
    <location>
        <begin position="357"/>
        <end position="405"/>
    </location>
</feature>
<evidence type="ECO:0000313" key="17">
    <source>
        <dbReference type="Proteomes" id="UP000887566"/>
    </source>
</evidence>
<feature type="signal peptide" evidence="15">
    <location>
        <begin position="1"/>
        <end position="21"/>
    </location>
</feature>
<dbReference type="InterPro" id="IPR004843">
    <property type="entry name" value="Calcineurin-like_PHP"/>
</dbReference>
<evidence type="ECO:0000259" key="16">
    <source>
        <dbReference type="PROSITE" id="PS50015"/>
    </source>
</evidence>
<protein>
    <recommendedName>
        <fullName evidence="12">Sphingomyelin phosphodiesterase</fullName>
        <ecNumber evidence="12">3.1.4.12</ecNumber>
    </recommendedName>
</protein>
<dbReference type="CDD" id="cd00842">
    <property type="entry name" value="MPP_ASMase"/>
    <property type="match status" value="1"/>
</dbReference>
<feature type="binding site" evidence="13">
    <location>
        <position position="433"/>
    </location>
    <ligand>
        <name>Zn(2+)</name>
        <dbReference type="ChEBI" id="CHEBI:29105"/>
        <label>1</label>
    </ligand>
</feature>
<feature type="disulfide bond" evidence="14">
    <location>
        <begin position="181"/>
        <end position="193"/>
    </location>
</feature>
<evidence type="ECO:0000256" key="5">
    <source>
        <dbReference type="ARBA" id="ARBA00022729"/>
    </source>
</evidence>
<evidence type="ECO:0000256" key="11">
    <source>
        <dbReference type="ARBA" id="ARBA00047268"/>
    </source>
</evidence>
<evidence type="ECO:0000256" key="1">
    <source>
        <dbReference type="ARBA" id="ARBA00004613"/>
    </source>
</evidence>
<dbReference type="Pfam" id="PF00149">
    <property type="entry name" value="Metallophos"/>
    <property type="match status" value="1"/>
</dbReference>
<feature type="domain" description="Saposin B-type" evidence="16">
    <location>
        <begin position="45"/>
        <end position="128"/>
    </location>
</feature>
<evidence type="ECO:0000256" key="12">
    <source>
        <dbReference type="PIRNR" id="PIRNR000948"/>
    </source>
</evidence>
<proteinExistence type="inferred from homology"/>
<evidence type="ECO:0000313" key="18">
    <source>
        <dbReference type="WBParaSite" id="PSAMB.scaffold1773size27933.g14816.t1"/>
    </source>
</evidence>
<dbReference type="EC" id="3.1.4.12" evidence="12"/>
<comment type="catalytic activity">
    <reaction evidence="11">
        <text>a sphingomyelin + H2O = phosphocholine + an N-acylsphing-4-enine + H(+)</text>
        <dbReference type="Rhea" id="RHEA:19253"/>
        <dbReference type="ChEBI" id="CHEBI:15377"/>
        <dbReference type="ChEBI" id="CHEBI:15378"/>
        <dbReference type="ChEBI" id="CHEBI:17636"/>
        <dbReference type="ChEBI" id="CHEBI:52639"/>
        <dbReference type="ChEBI" id="CHEBI:295975"/>
        <dbReference type="EC" id="3.1.4.12"/>
    </reaction>
    <physiologicalReaction direction="left-to-right" evidence="11">
        <dbReference type="Rhea" id="RHEA:19254"/>
    </physiologicalReaction>
</comment>
<dbReference type="WBParaSite" id="PSAMB.scaffold1773size27933.g14816.t1">
    <property type="protein sequence ID" value="PSAMB.scaffold1773size27933.g14816.t1"/>
    <property type="gene ID" value="PSAMB.scaffold1773size27933.g14816"/>
</dbReference>
<feature type="disulfide bond" evidence="14">
    <location>
        <begin position="80"/>
        <end position="91"/>
    </location>
</feature>
<keyword evidence="10 12" id="KW-0326">Glycosidase</keyword>
<keyword evidence="8 14" id="KW-1015">Disulfide bond</keyword>
<feature type="binding site" evidence="13">
    <location>
        <position position="166"/>
    </location>
    <ligand>
        <name>Zn(2+)</name>
        <dbReference type="ChEBI" id="CHEBI:29105"/>
        <label>1</label>
    </ligand>
</feature>
<evidence type="ECO:0000256" key="7">
    <source>
        <dbReference type="ARBA" id="ARBA00022833"/>
    </source>
</evidence>
<evidence type="ECO:0000256" key="3">
    <source>
        <dbReference type="ARBA" id="ARBA00022525"/>
    </source>
</evidence>
<dbReference type="GO" id="GO:0046872">
    <property type="term" value="F:metal ion binding"/>
    <property type="evidence" value="ECO:0007669"/>
    <property type="project" value="UniProtKB-KW"/>
</dbReference>
<dbReference type="InterPro" id="IPR045473">
    <property type="entry name" value="ASM_C"/>
</dbReference>
<feature type="disulfide bond" evidence="14">
    <location>
        <begin position="52"/>
        <end position="117"/>
    </location>
</feature>
<accession>A0A914VC73</accession>
<keyword evidence="7 13" id="KW-0862">Zinc</keyword>
<dbReference type="Gene3D" id="1.10.225.10">
    <property type="entry name" value="Saposin-like"/>
    <property type="match status" value="1"/>
</dbReference>
<dbReference type="GO" id="GO:0016798">
    <property type="term" value="F:hydrolase activity, acting on glycosyl bonds"/>
    <property type="evidence" value="ECO:0007669"/>
    <property type="project" value="UniProtKB-KW"/>
</dbReference>
<dbReference type="InterPro" id="IPR041805">
    <property type="entry name" value="ASMase/PPN1_MPP"/>
</dbReference>
<dbReference type="InterPro" id="IPR011160">
    <property type="entry name" value="Sphingomy_PDE"/>
</dbReference>
<comment type="function">
    <text evidence="12">Converts sphingomyelin to ceramide.</text>
</comment>
<dbReference type="SUPFAM" id="SSF47862">
    <property type="entry name" value="Saposin"/>
    <property type="match status" value="1"/>
</dbReference>
<evidence type="ECO:0000256" key="15">
    <source>
        <dbReference type="SAM" id="SignalP"/>
    </source>
</evidence>
<feature type="disulfide bond" evidence="14">
    <location>
        <begin position="194"/>
        <end position="219"/>
    </location>
</feature>
<keyword evidence="9" id="KW-0325">Glycoprotein</keyword>
<dbReference type="PIRSF" id="PIRSF000948">
    <property type="entry name" value="Sphingomy_PDE"/>
    <property type="match status" value="1"/>
</dbReference>
<evidence type="ECO:0000256" key="8">
    <source>
        <dbReference type="ARBA" id="ARBA00023157"/>
    </source>
</evidence>
<feature type="disulfide bond" evidence="14">
    <location>
        <begin position="49"/>
        <end position="124"/>
    </location>
</feature>
<evidence type="ECO:0000256" key="13">
    <source>
        <dbReference type="PIRSR" id="PIRSR000948-1"/>
    </source>
</evidence>
<feature type="binding site" evidence="13">
    <location>
        <position position="248"/>
    </location>
    <ligand>
        <name>Zn(2+)</name>
        <dbReference type="ChEBI" id="CHEBI:29105"/>
        <label>2</label>
    </ligand>
</feature>
<evidence type="ECO:0000256" key="14">
    <source>
        <dbReference type="PIRSR" id="PIRSR000948-2"/>
    </source>
</evidence>
<comment type="similarity">
    <text evidence="2 12">Belongs to the acid sphingomyelinase family.</text>
</comment>
<dbReference type="SMART" id="SM00741">
    <property type="entry name" value="SapB"/>
    <property type="match status" value="1"/>
</dbReference>
<keyword evidence="4 13" id="KW-0479">Metal-binding</keyword>
<keyword evidence="17" id="KW-1185">Reference proteome</keyword>
<keyword evidence="5 15" id="KW-0732">Signal</keyword>
<dbReference type="Gene3D" id="3.60.21.10">
    <property type="match status" value="1"/>
</dbReference>
<dbReference type="GO" id="GO:0046513">
    <property type="term" value="P:ceramide biosynthetic process"/>
    <property type="evidence" value="ECO:0007669"/>
    <property type="project" value="TreeGrafter"/>
</dbReference>
<feature type="binding site" evidence="13">
    <location>
        <position position="168"/>
    </location>
    <ligand>
        <name>Zn(2+)</name>
        <dbReference type="ChEBI" id="CHEBI:29105"/>
        <label>1</label>
    </ligand>
</feature>
<dbReference type="GO" id="GO:0016020">
    <property type="term" value="C:membrane"/>
    <property type="evidence" value="ECO:0007669"/>
    <property type="project" value="GOC"/>
</dbReference>
<dbReference type="InterPro" id="IPR029052">
    <property type="entry name" value="Metallo-depent_PP-like"/>
</dbReference>
<comment type="subcellular location">
    <subcellularLocation>
        <location evidence="1">Secreted</location>
    </subcellularLocation>
</comment>
<dbReference type="PANTHER" id="PTHR10340">
    <property type="entry name" value="SPHINGOMYELIN PHOSPHODIESTERASE"/>
    <property type="match status" value="1"/>
</dbReference>
<feature type="binding site" evidence="13">
    <location>
        <position position="288"/>
    </location>
    <ligand>
        <name>Zn(2+)</name>
        <dbReference type="ChEBI" id="CHEBI:29105"/>
        <label>2</label>
    </ligand>
</feature>
<comment type="cofactor">
    <cofactor evidence="13">
        <name>Zn(2+)</name>
        <dbReference type="ChEBI" id="CHEBI:29105"/>
    </cofactor>
    <text evidence="13">Binds 2 Zn(2+) ions per subunit.</text>
</comment>
<evidence type="ECO:0000256" key="2">
    <source>
        <dbReference type="ARBA" id="ARBA00008234"/>
    </source>
</evidence>
<reference evidence="18" key="1">
    <citation type="submission" date="2022-11" db="UniProtKB">
        <authorList>
            <consortium name="WormBaseParasite"/>
        </authorList>
    </citation>
    <scope>IDENTIFICATION</scope>
</reference>
<name>A0A914VC73_9BILA</name>
<evidence type="ECO:0000256" key="6">
    <source>
        <dbReference type="ARBA" id="ARBA00022801"/>
    </source>
</evidence>
<dbReference type="InterPro" id="IPR011001">
    <property type="entry name" value="Saposin-like"/>
</dbReference>
<organism evidence="17 18">
    <name type="scientific">Plectus sambesii</name>
    <dbReference type="NCBI Taxonomy" id="2011161"/>
    <lineage>
        <taxon>Eukaryota</taxon>
        <taxon>Metazoa</taxon>
        <taxon>Ecdysozoa</taxon>
        <taxon>Nematoda</taxon>
        <taxon>Chromadorea</taxon>
        <taxon>Plectida</taxon>
        <taxon>Plectina</taxon>
        <taxon>Plectoidea</taxon>
        <taxon>Plectidae</taxon>
        <taxon>Plectus</taxon>
    </lineage>
</organism>
<keyword evidence="3" id="KW-0964">Secreted</keyword>
<keyword evidence="6 12" id="KW-0378">Hydrolase</keyword>
<dbReference type="Pfam" id="PF19272">
    <property type="entry name" value="ASMase_C"/>
    <property type="match status" value="1"/>
</dbReference>
<dbReference type="PROSITE" id="PS50015">
    <property type="entry name" value="SAP_B"/>
    <property type="match status" value="1"/>
</dbReference>
<feature type="binding site" evidence="13">
    <location>
        <position position="248"/>
    </location>
    <ligand>
        <name>Zn(2+)</name>
        <dbReference type="ChEBI" id="CHEBI:29105"/>
        <label>1</label>
    </ligand>
</feature>
<feature type="disulfide bond" evidence="14">
    <location>
        <begin position="572"/>
        <end position="586"/>
    </location>
</feature>
<dbReference type="Proteomes" id="UP000887566">
    <property type="component" value="Unplaced"/>
</dbReference>
<sequence length="588" mass="66646">MATSHLLFAGLLLTFAFVSNALPVQKSALNIDAKRLGSNENKATKSAICTGCQVIVKGLQFLIEQDAPEEVLMDYFSKTCKALDLEKAHVCDTLPQAYGKEIFYVLTQDIFTPSEICGLLISDCGEFENPLASNWTIPIPGNKPPVQPWPTPSQPKSTLRVLHLSDIHIDREYEIGSEAKCAENSLLKSFILCCRTYPPEKEAEKIIEPAGRWGTYAKCDIPYELFENTMQHISATEKNLDYIIITGDMQAHNAWDYAREKTISNIANITATLLRYFPNTPIYEAVGNHEGVPQDGFAPHFLPNYAEDGPGWIYETLATNWGHWLPSDTLPQINYRGSYAIKPYPGLKLISLNTIYCSRFNFYIYVNQTDPDGTLAWLISELSASESAGEKVHIISHIPGGDDYCFKGFSHNYYDIVNRFENTIAGQFFGHTHFDQFEVYYDNSDPNGRPTHYNFIAPSITTFDMTQPSYRIYTIDGNYPGSSWTVLDAETYSTNLTEANSKGIPPVWSLEYNTRQAFGMPDLSPKSWNDLIKRFETDDALFLKYLRYLHREDYTRWLDGPLDADSKKKYICSMRTAKSFEEAHFCGL</sequence>
<dbReference type="GO" id="GO:0006685">
    <property type="term" value="P:sphingomyelin catabolic process"/>
    <property type="evidence" value="ECO:0007669"/>
    <property type="project" value="UniProtKB-UniRule"/>
</dbReference>
<dbReference type="GO" id="GO:0005615">
    <property type="term" value="C:extracellular space"/>
    <property type="evidence" value="ECO:0007669"/>
    <property type="project" value="TreeGrafter"/>
</dbReference>
<dbReference type="GO" id="GO:0061750">
    <property type="term" value="F:acid sphingomyelin phosphodiesterase activity"/>
    <property type="evidence" value="ECO:0007669"/>
    <property type="project" value="TreeGrafter"/>
</dbReference>
<feature type="binding site" evidence="13">
    <location>
        <position position="397"/>
    </location>
    <ligand>
        <name>Zn(2+)</name>
        <dbReference type="ChEBI" id="CHEBI:29105"/>
        <label>2</label>
    </ligand>
</feature>
<evidence type="ECO:0000256" key="10">
    <source>
        <dbReference type="ARBA" id="ARBA00023295"/>
    </source>
</evidence>
<evidence type="ECO:0000256" key="4">
    <source>
        <dbReference type="ARBA" id="ARBA00022723"/>
    </source>
</evidence>
<feature type="chain" id="PRO_5038069921" description="Sphingomyelin phosphodiesterase" evidence="15">
    <location>
        <begin position="22"/>
        <end position="588"/>
    </location>
</feature>
<feature type="binding site" evidence="13">
    <location>
        <position position="431"/>
    </location>
    <ligand>
        <name>Zn(2+)</name>
        <dbReference type="ChEBI" id="CHEBI:29105"/>
        <label>2</label>
    </ligand>
</feature>
<dbReference type="SUPFAM" id="SSF56300">
    <property type="entry name" value="Metallo-dependent phosphatases"/>
    <property type="match status" value="1"/>
</dbReference>